<dbReference type="OrthoDB" id="7742354at2"/>
<dbReference type="InterPro" id="IPR036844">
    <property type="entry name" value="Hint_dom_sf"/>
</dbReference>
<proteinExistence type="predicted"/>
<evidence type="ECO:0000313" key="3">
    <source>
        <dbReference type="Proteomes" id="UP000283063"/>
    </source>
</evidence>
<gene>
    <name evidence="2" type="ORF">EBB79_18375</name>
</gene>
<evidence type="ECO:0000259" key="1">
    <source>
        <dbReference type="Pfam" id="PF13403"/>
    </source>
</evidence>
<protein>
    <recommendedName>
        <fullName evidence="1">Hedgehog/Intein (Hint) domain-containing protein</fullName>
    </recommendedName>
</protein>
<dbReference type="EMBL" id="CP033219">
    <property type="protein sequence ID" value="AZV79643.1"/>
    <property type="molecule type" value="Genomic_DNA"/>
</dbReference>
<dbReference type="Pfam" id="PF13403">
    <property type="entry name" value="Hint_2"/>
    <property type="match status" value="1"/>
</dbReference>
<dbReference type="AlphaFoldDB" id="A0A3T0N6I2"/>
<dbReference type="SUPFAM" id="SSF51294">
    <property type="entry name" value="Hedgehog/intein (Hint) domain"/>
    <property type="match status" value="1"/>
</dbReference>
<keyword evidence="3" id="KW-1185">Reference proteome</keyword>
<accession>A0A3T0N6I2</accession>
<organism evidence="2 3">
    <name type="scientific">Parasedimentitalea marina</name>
    <dbReference type="NCBI Taxonomy" id="2483033"/>
    <lineage>
        <taxon>Bacteria</taxon>
        <taxon>Pseudomonadati</taxon>
        <taxon>Pseudomonadota</taxon>
        <taxon>Alphaproteobacteria</taxon>
        <taxon>Rhodobacterales</taxon>
        <taxon>Paracoccaceae</taxon>
        <taxon>Parasedimentitalea</taxon>
    </lineage>
</organism>
<evidence type="ECO:0000313" key="2">
    <source>
        <dbReference type="EMBL" id="AZV79643.1"/>
    </source>
</evidence>
<name>A0A3T0N6I2_9RHOB</name>
<dbReference type="Proteomes" id="UP000283063">
    <property type="component" value="Chromosome"/>
</dbReference>
<reference evidence="2 3" key="1">
    <citation type="submission" date="2018-10" db="EMBL/GenBank/DDBJ databases">
        <title>Parasedimentitalea marina sp. nov., a psychrophilic bacterium isolated from deep seawater of the New Britain Trench.</title>
        <authorList>
            <person name="Cao J."/>
        </authorList>
    </citation>
    <scope>NUCLEOTIDE SEQUENCE [LARGE SCALE GENOMIC DNA]</scope>
    <source>
        <strain evidence="2 3">W43</strain>
    </source>
</reference>
<dbReference type="RefSeq" id="WP_127750231.1">
    <property type="nucleotide sequence ID" value="NZ_CP033219.1"/>
</dbReference>
<feature type="domain" description="Hedgehog/Intein (Hint)" evidence="1">
    <location>
        <begin position="148"/>
        <end position="292"/>
    </location>
</feature>
<dbReference type="KEGG" id="sedi:EBB79_18375"/>
<sequence length="370" mass="39056">MMDVFLSEVRYLAAAADDFVEIVVAAGTDVSNIQVVVYNEFGTVEGQASLGVPVATMNGYDVYVLTDVDMPGSGGVYKTDSVALVDDGVVTQFIGLEGGATLATEGPAAGLTSDPVPSINNDGTLSVKSYDGTNFITEARDEGVFTPPCFAPGTLIETKMGPRAVETLMPGDKVCVRGGPPEPILWVTSRTLRLGPKTLHHGPIEIKCGALGQGLPERDLVVSPQHRILLGGHGVEQQYDVAEVLGMAKGLLPMGGVRRMKGKAQITYHTLMLARHRVIFAEGLPVESFYPGLYILRGFPASVQAKITTLVPTLATNPGQGYGPHAAPVLRRAGVEQLVKFGQAQTPACGQDRVVPVQQAGPDTFEAFVA</sequence>
<dbReference type="InterPro" id="IPR028992">
    <property type="entry name" value="Hedgehog/Intein_dom"/>
</dbReference>